<evidence type="ECO:0000313" key="10">
    <source>
        <dbReference type="Proteomes" id="UP000603369"/>
    </source>
</evidence>
<evidence type="ECO:0000259" key="8">
    <source>
        <dbReference type="Pfam" id="PF02866"/>
    </source>
</evidence>
<feature type="binding site" evidence="5">
    <location>
        <position position="105"/>
    </location>
    <ligand>
        <name>NAD(+)</name>
        <dbReference type="ChEBI" id="CHEBI:57540"/>
    </ligand>
</feature>
<dbReference type="SUPFAM" id="SSF56327">
    <property type="entry name" value="LDH C-terminal domain-like"/>
    <property type="match status" value="1"/>
</dbReference>
<dbReference type="Pfam" id="PF02866">
    <property type="entry name" value="Ldh_1_C"/>
    <property type="match status" value="1"/>
</dbReference>
<dbReference type="InterPro" id="IPR001557">
    <property type="entry name" value="L-lactate/malate_DH"/>
</dbReference>
<dbReference type="PANTHER" id="PTHR43128">
    <property type="entry name" value="L-2-HYDROXYCARBOXYLATE DEHYDROGENASE (NAD(P)(+))"/>
    <property type="match status" value="1"/>
</dbReference>
<dbReference type="InterPro" id="IPR022383">
    <property type="entry name" value="Lactate/malate_DH_C"/>
</dbReference>
<gene>
    <name evidence="9" type="ORF">JDP02_11230</name>
</gene>
<dbReference type="RefSeq" id="WP_150850558.1">
    <property type="nucleotide sequence ID" value="NZ_CP175765.1"/>
</dbReference>
<keyword evidence="2 6" id="KW-0560">Oxidoreductase</keyword>
<dbReference type="PIRSF" id="PIRSF000102">
    <property type="entry name" value="Lac_mal_DH"/>
    <property type="match status" value="1"/>
</dbReference>
<reference evidence="9 10" key="1">
    <citation type="submission" date="2020-12" db="EMBL/GenBank/DDBJ databases">
        <title>Draft genome sequence of the commensal strain Corynebacterium tuberculostearicum MFP09/CIP 102622 isolated from human skin.</title>
        <authorList>
            <person name="Boukerb A.M."/>
            <person name="Janvier X."/>
            <person name="Feuilloley M.G.J."/>
            <person name="Groboillot A."/>
        </authorList>
    </citation>
    <scope>NUCLEOTIDE SEQUENCE [LARGE SCALE GENOMIC DNA]</scope>
    <source>
        <strain evidence="9 10">CIP 102622</strain>
    </source>
</reference>
<evidence type="ECO:0000259" key="7">
    <source>
        <dbReference type="Pfam" id="PF00056"/>
    </source>
</evidence>
<keyword evidence="10" id="KW-1185">Reference proteome</keyword>
<dbReference type="PANTHER" id="PTHR43128:SF16">
    <property type="entry name" value="L-LACTATE DEHYDROGENASE"/>
    <property type="match status" value="1"/>
</dbReference>
<feature type="domain" description="Lactate/malate dehydrogenase C-terminal" evidence="8">
    <location>
        <begin position="159"/>
        <end position="325"/>
    </location>
</feature>
<dbReference type="Pfam" id="PF00056">
    <property type="entry name" value="Ldh_1_N"/>
    <property type="match status" value="1"/>
</dbReference>
<feature type="binding site" evidence="5">
    <location>
        <begin position="11"/>
        <end position="16"/>
    </location>
    <ligand>
        <name>NAD(+)</name>
        <dbReference type="ChEBI" id="CHEBI:57540"/>
    </ligand>
</feature>
<feature type="binding site" evidence="5">
    <location>
        <position position="36"/>
    </location>
    <ligand>
        <name>NAD(+)</name>
        <dbReference type="ChEBI" id="CHEBI:57540"/>
    </ligand>
</feature>
<dbReference type="InterPro" id="IPR015955">
    <property type="entry name" value="Lactate_DH/Glyco_Ohase_4_C"/>
</dbReference>
<name>A0A8I1HWQ6_9CORY</name>
<dbReference type="GO" id="GO:0006089">
    <property type="term" value="P:lactate metabolic process"/>
    <property type="evidence" value="ECO:0007669"/>
    <property type="project" value="TreeGrafter"/>
</dbReference>
<dbReference type="PRINTS" id="PR00086">
    <property type="entry name" value="LLDHDRGNASE"/>
</dbReference>
<feature type="domain" description="Lactate/malate dehydrogenase N-terminal" evidence="7">
    <location>
        <begin position="6"/>
        <end position="155"/>
    </location>
</feature>
<evidence type="ECO:0000256" key="6">
    <source>
        <dbReference type="RuleBase" id="RU003369"/>
    </source>
</evidence>
<dbReference type="InterPro" id="IPR036291">
    <property type="entry name" value="NAD(P)-bd_dom_sf"/>
</dbReference>
<evidence type="ECO:0000313" key="9">
    <source>
        <dbReference type="EMBL" id="MBK3429070.1"/>
    </source>
</evidence>
<feature type="active site" description="Proton acceptor" evidence="4">
    <location>
        <position position="189"/>
    </location>
</feature>
<evidence type="ECO:0000256" key="3">
    <source>
        <dbReference type="ARBA" id="ARBA00023027"/>
    </source>
</evidence>
<keyword evidence="3 5" id="KW-0520">NAD</keyword>
<evidence type="ECO:0000256" key="1">
    <source>
        <dbReference type="ARBA" id="ARBA00006054"/>
    </source>
</evidence>
<evidence type="ECO:0000256" key="2">
    <source>
        <dbReference type="ARBA" id="ARBA00023002"/>
    </source>
</evidence>
<dbReference type="Gene3D" id="3.90.110.10">
    <property type="entry name" value="Lactate dehydrogenase/glycoside hydrolase, family 4, C-terminal"/>
    <property type="match status" value="1"/>
</dbReference>
<evidence type="ECO:0000256" key="5">
    <source>
        <dbReference type="PIRSR" id="PIRSR000102-3"/>
    </source>
</evidence>
<feature type="binding site" evidence="5">
    <location>
        <begin position="132"/>
        <end position="134"/>
    </location>
    <ligand>
        <name>NAD(+)</name>
        <dbReference type="ChEBI" id="CHEBI:57540"/>
    </ligand>
</feature>
<organism evidence="9 10">
    <name type="scientific">Corynebacterium tuberculostearicum</name>
    <dbReference type="NCBI Taxonomy" id="38304"/>
    <lineage>
        <taxon>Bacteria</taxon>
        <taxon>Bacillati</taxon>
        <taxon>Actinomycetota</taxon>
        <taxon>Actinomycetes</taxon>
        <taxon>Mycobacteriales</taxon>
        <taxon>Corynebacteriaceae</taxon>
        <taxon>Corynebacterium</taxon>
    </lineage>
</organism>
<dbReference type="InterPro" id="IPR001236">
    <property type="entry name" value="Lactate/malate_DH_N"/>
</dbReference>
<dbReference type="Proteomes" id="UP000603369">
    <property type="component" value="Unassembled WGS sequence"/>
</dbReference>
<dbReference type="AlphaFoldDB" id="A0A8I1HWQ6"/>
<evidence type="ECO:0000256" key="4">
    <source>
        <dbReference type="PIRSR" id="PIRSR000102-1"/>
    </source>
</evidence>
<protein>
    <submittedName>
        <fullName evidence="9">L-lactate dehydrogenase</fullName>
    </submittedName>
</protein>
<proteinExistence type="inferred from homology"/>
<sequence>MNRPAKLVITGAGHVGSYVLAEAVHSGLFADIVVIDSDPDIAYGEALDQHHLTGVPGSFVPRVRRGDYSECTDADVVISAAGPSMIVDPDNPDANPDRAALAPVNGDITRGIMREVCANVADKEVGPVLIFITNPADTIVWIAQNEFDYPEHKIFATGTMLDSSRLRRLVADDLGISPDSVDGYMMGEHGMAAFPVLSHLSVAGIPAARLGEYFPGAQLDSEDLAERVVEAAYQVFHSKGWTNAGVAASAMRLARAVLLDERAIFPVSTTLHGEYGYDGDVAVSLPCLIGRSGVLRRVPVDLDDWETKALEKSVAAVKRAIEDSAQNL</sequence>
<comment type="caution">
    <text evidence="9">The sequence shown here is derived from an EMBL/GenBank/DDBJ whole genome shotgun (WGS) entry which is preliminary data.</text>
</comment>
<dbReference type="EMBL" id="JAEHFL010000022">
    <property type="protein sequence ID" value="MBK3429070.1"/>
    <property type="molecule type" value="Genomic_DNA"/>
</dbReference>
<accession>A0A8I1HWQ6</accession>
<dbReference type="Gene3D" id="3.40.50.720">
    <property type="entry name" value="NAD(P)-binding Rossmann-like Domain"/>
    <property type="match status" value="1"/>
</dbReference>
<dbReference type="GO" id="GO:0004459">
    <property type="term" value="F:L-lactate dehydrogenase (NAD+) activity"/>
    <property type="evidence" value="ECO:0007669"/>
    <property type="project" value="TreeGrafter"/>
</dbReference>
<dbReference type="SUPFAM" id="SSF51735">
    <property type="entry name" value="NAD(P)-binding Rossmann-fold domains"/>
    <property type="match status" value="1"/>
</dbReference>
<comment type="similarity">
    <text evidence="1">Belongs to the LDH/MDH superfamily. LDH family.</text>
</comment>